<keyword evidence="7" id="KW-0807">Transducer</keyword>
<dbReference type="GO" id="GO:0004930">
    <property type="term" value="F:G protein-coupled receptor activity"/>
    <property type="evidence" value="ECO:0007669"/>
    <property type="project" value="UniProtKB-KW"/>
</dbReference>
<dbReference type="Pfam" id="PF00001">
    <property type="entry name" value="7tm_1"/>
    <property type="match status" value="1"/>
</dbReference>
<keyword evidence="2 8" id="KW-0812">Transmembrane</keyword>
<keyword evidence="12" id="KW-1185">Reference proteome</keyword>
<evidence type="ECO:0000256" key="5">
    <source>
        <dbReference type="ARBA" id="ARBA00023136"/>
    </source>
</evidence>
<keyword evidence="4" id="KW-0297">G-protein coupled receptor</keyword>
<evidence type="ECO:0000256" key="6">
    <source>
        <dbReference type="ARBA" id="ARBA00023170"/>
    </source>
</evidence>
<keyword evidence="6" id="KW-0675">Receptor</keyword>
<protein>
    <recommendedName>
        <fullName evidence="9">G-protein coupled receptors family 1 profile domain-containing protein</fullName>
    </recommendedName>
</protein>
<dbReference type="EMBL" id="CAJNOR010010180">
    <property type="protein sequence ID" value="CAF1651757.1"/>
    <property type="molecule type" value="Genomic_DNA"/>
</dbReference>
<evidence type="ECO:0000256" key="3">
    <source>
        <dbReference type="ARBA" id="ARBA00022989"/>
    </source>
</evidence>
<evidence type="ECO:0000256" key="4">
    <source>
        <dbReference type="ARBA" id="ARBA00023040"/>
    </source>
</evidence>
<evidence type="ECO:0000259" key="9">
    <source>
        <dbReference type="PROSITE" id="PS50262"/>
    </source>
</evidence>
<dbReference type="Proteomes" id="UP000663852">
    <property type="component" value="Unassembled WGS sequence"/>
</dbReference>
<evidence type="ECO:0000256" key="8">
    <source>
        <dbReference type="SAM" id="Phobius"/>
    </source>
</evidence>
<comment type="caution">
    <text evidence="11">The sequence shown here is derived from an EMBL/GenBank/DDBJ whole genome shotgun (WGS) entry which is preliminary data.</text>
</comment>
<feature type="transmembrane region" description="Helical" evidence="8">
    <location>
        <begin position="20"/>
        <end position="37"/>
    </location>
</feature>
<feature type="domain" description="G-protein coupled receptors family 1 profile" evidence="9">
    <location>
        <begin position="28"/>
        <end position="287"/>
    </location>
</feature>
<keyword evidence="5 8" id="KW-0472">Membrane</keyword>
<dbReference type="PANTHER" id="PTHR24243">
    <property type="entry name" value="G-PROTEIN COUPLED RECEPTOR"/>
    <property type="match status" value="1"/>
</dbReference>
<reference evidence="11" key="1">
    <citation type="submission" date="2021-02" db="EMBL/GenBank/DDBJ databases">
        <authorList>
            <person name="Nowell W R."/>
        </authorList>
    </citation>
    <scope>NUCLEOTIDE SEQUENCE</scope>
</reference>
<feature type="transmembrane region" description="Helical" evidence="8">
    <location>
        <begin position="164"/>
        <end position="190"/>
    </location>
</feature>
<keyword evidence="3 8" id="KW-1133">Transmembrane helix</keyword>
<evidence type="ECO:0000313" key="10">
    <source>
        <dbReference type="EMBL" id="CAF1543218.1"/>
    </source>
</evidence>
<evidence type="ECO:0000313" key="12">
    <source>
        <dbReference type="Proteomes" id="UP000663828"/>
    </source>
</evidence>
<accession>A0A816ENR0</accession>
<dbReference type="EMBL" id="CAJNOJ010001116">
    <property type="protein sequence ID" value="CAF1543218.1"/>
    <property type="molecule type" value="Genomic_DNA"/>
</dbReference>
<dbReference type="Gene3D" id="1.20.1070.10">
    <property type="entry name" value="Rhodopsin 7-helix transmembrane proteins"/>
    <property type="match status" value="1"/>
</dbReference>
<dbReference type="AlphaFoldDB" id="A0A816ENR0"/>
<sequence length="335" mass="38421">MSSATLTAIQNSIVFNGYPTFMSLGYIGNILIIIIFARQHQNACSIFLISSAIANLTYLSFNCFTQLFPFYYRDETVRAFILCKIRFYFGNVFGQSARILVVAAALDRFMYTSNRANFRALSTPKQAKWWVFGIVIFWPIFACHIPIMVTIVNGQCGTFGTYSIIYTIYLILFVGLVPSIMVAVLGYLTYRHITQLRNRVQPIISSTINQANTNIRRRDRTLLILVMSESTVYFITTIPYSFINLEILVSKSVLTNKSAQYSQIETFINAVAFLILYINNAIPFYIYLITSGTFRQDVKQLFVDIYRKPTRQPAAVRTNNARRTILTKTQRETHN</sequence>
<dbReference type="Proteomes" id="UP000663828">
    <property type="component" value="Unassembled WGS sequence"/>
</dbReference>
<proteinExistence type="predicted"/>
<feature type="transmembrane region" description="Helical" evidence="8">
    <location>
        <begin position="127"/>
        <end position="152"/>
    </location>
</feature>
<organism evidence="11 12">
    <name type="scientific">Adineta ricciae</name>
    <name type="common">Rotifer</name>
    <dbReference type="NCBI Taxonomy" id="249248"/>
    <lineage>
        <taxon>Eukaryota</taxon>
        <taxon>Metazoa</taxon>
        <taxon>Spiralia</taxon>
        <taxon>Gnathifera</taxon>
        <taxon>Rotifera</taxon>
        <taxon>Eurotatoria</taxon>
        <taxon>Bdelloidea</taxon>
        <taxon>Adinetida</taxon>
        <taxon>Adinetidae</taxon>
        <taxon>Adineta</taxon>
    </lineage>
</organism>
<dbReference type="SUPFAM" id="SSF81321">
    <property type="entry name" value="Family A G protein-coupled receptor-like"/>
    <property type="match status" value="1"/>
</dbReference>
<dbReference type="InterPro" id="IPR000276">
    <property type="entry name" value="GPCR_Rhodpsn"/>
</dbReference>
<dbReference type="GO" id="GO:0005886">
    <property type="term" value="C:plasma membrane"/>
    <property type="evidence" value="ECO:0007669"/>
    <property type="project" value="TreeGrafter"/>
</dbReference>
<evidence type="ECO:0000313" key="11">
    <source>
        <dbReference type="EMBL" id="CAF1651757.1"/>
    </source>
</evidence>
<evidence type="ECO:0000256" key="1">
    <source>
        <dbReference type="ARBA" id="ARBA00004141"/>
    </source>
</evidence>
<dbReference type="PROSITE" id="PS50262">
    <property type="entry name" value="G_PROTEIN_RECEP_F1_2"/>
    <property type="match status" value="1"/>
</dbReference>
<evidence type="ECO:0000256" key="7">
    <source>
        <dbReference type="ARBA" id="ARBA00023224"/>
    </source>
</evidence>
<feature type="transmembrane region" description="Helical" evidence="8">
    <location>
        <begin position="44"/>
        <end position="68"/>
    </location>
</feature>
<dbReference type="InterPro" id="IPR017452">
    <property type="entry name" value="GPCR_Rhodpsn_7TM"/>
</dbReference>
<comment type="subcellular location">
    <subcellularLocation>
        <location evidence="1">Membrane</location>
        <topology evidence="1">Multi-pass membrane protein</topology>
    </subcellularLocation>
</comment>
<dbReference type="PANTHER" id="PTHR24243:SF230">
    <property type="entry name" value="G-PROTEIN COUPLED RECEPTORS FAMILY 1 PROFILE DOMAIN-CONTAINING PROTEIN"/>
    <property type="match status" value="1"/>
</dbReference>
<feature type="transmembrane region" description="Helical" evidence="8">
    <location>
        <begin position="222"/>
        <end position="243"/>
    </location>
</feature>
<evidence type="ECO:0000256" key="2">
    <source>
        <dbReference type="ARBA" id="ARBA00022692"/>
    </source>
</evidence>
<name>A0A816ENR0_ADIRI</name>
<feature type="transmembrane region" description="Helical" evidence="8">
    <location>
        <begin position="267"/>
        <end position="289"/>
    </location>
</feature>
<gene>
    <name evidence="10" type="ORF">EDS130_LOCUS45474</name>
    <name evidence="11" type="ORF">XAT740_LOCUS55111</name>
</gene>